<dbReference type="Proteomes" id="UP000244893">
    <property type="component" value="Unassembled WGS sequence"/>
</dbReference>
<dbReference type="Pfam" id="PF00487">
    <property type="entry name" value="FA_desaturase"/>
    <property type="match status" value="1"/>
</dbReference>
<dbReference type="EMBL" id="QEOP01000002">
    <property type="protein sequence ID" value="PVZ94733.1"/>
    <property type="molecule type" value="Genomic_DNA"/>
</dbReference>
<dbReference type="CDD" id="cd03506">
    <property type="entry name" value="Delta6-FADS-like"/>
    <property type="match status" value="1"/>
</dbReference>
<feature type="transmembrane region" description="Helical" evidence="2">
    <location>
        <begin position="74"/>
        <end position="95"/>
    </location>
</feature>
<dbReference type="RefSeq" id="WP_116757244.1">
    <property type="nucleotide sequence ID" value="NZ_JBHUEX010000001.1"/>
</dbReference>
<comment type="caution">
    <text evidence="4">The sequence shown here is derived from an EMBL/GenBank/DDBJ whole genome shotgun (WGS) entry which is preliminary data.</text>
</comment>
<dbReference type="AlphaFoldDB" id="A0A2V1HQ26"/>
<protein>
    <submittedName>
        <fullName evidence="4">Acyl-CoA desaturase</fullName>
    </submittedName>
</protein>
<feature type="transmembrane region" description="Helical" evidence="2">
    <location>
        <begin position="210"/>
        <end position="229"/>
    </location>
</feature>
<proteinExistence type="predicted"/>
<dbReference type="PIRSF" id="PIRSF015921">
    <property type="entry name" value="FA_sphinglp_des"/>
    <property type="match status" value="1"/>
</dbReference>
<name>A0A2V1HQ26_9MICO</name>
<evidence type="ECO:0000313" key="5">
    <source>
        <dbReference type="Proteomes" id="UP000244893"/>
    </source>
</evidence>
<dbReference type="PANTHER" id="PTHR19353">
    <property type="entry name" value="FATTY ACID DESATURASE 2"/>
    <property type="match status" value="1"/>
</dbReference>
<dbReference type="GO" id="GO:0008610">
    <property type="term" value="P:lipid biosynthetic process"/>
    <property type="evidence" value="ECO:0007669"/>
    <property type="project" value="UniProtKB-ARBA"/>
</dbReference>
<evidence type="ECO:0000259" key="3">
    <source>
        <dbReference type="Pfam" id="PF00487"/>
    </source>
</evidence>
<feature type="domain" description="Fatty acid desaturase" evidence="3">
    <location>
        <begin position="73"/>
        <end position="332"/>
    </location>
</feature>
<dbReference type="InterPro" id="IPR012171">
    <property type="entry name" value="Fatty_acid_desaturase"/>
</dbReference>
<evidence type="ECO:0000256" key="2">
    <source>
        <dbReference type="SAM" id="Phobius"/>
    </source>
</evidence>
<dbReference type="GO" id="GO:0016717">
    <property type="term" value="F:oxidoreductase activity, acting on paired donors, with oxidation of a pair of donors resulting in the reduction of molecular oxygen to two molecules of water"/>
    <property type="evidence" value="ECO:0007669"/>
    <property type="project" value="TreeGrafter"/>
</dbReference>
<dbReference type="GO" id="GO:0016020">
    <property type="term" value="C:membrane"/>
    <property type="evidence" value="ECO:0007669"/>
    <property type="project" value="TreeGrafter"/>
</dbReference>
<reference evidence="4 5" key="1">
    <citation type="submission" date="2018-05" db="EMBL/GenBank/DDBJ databases">
        <title>Amnibacterium sp. M8JJ-5, whole genome shotgun sequence.</title>
        <authorList>
            <person name="Tuo L."/>
        </authorList>
    </citation>
    <scope>NUCLEOTIDE SEQUENCE [LARGE SCALE GENOMIC DNA]</scope>
    <source>
        <strain evidence="4 5">M8JJ-5</strain>
    </source>
</reference>
<feature type="region of interest" description="Disordered" evidence="1">
    <location>
        <begin position="1"/>
        <end position="26"/>
    </location>
</feature>
<dbReference type="OrthoDB" id="104711at2"/>
<dbReference type="PANTHER" id="PTHR19353:SF19">
    <property type="entry name" value="DELTA(5) FATTY ACID DESATURASE C-RELATED"/>
    <property type="match status" value="1"/>
</dbReference>
<feature type="transmembrane region" description="Helical" evidence="2">
    <location>
        <begin position="177"/>
        <end position="198"/>
    </location>
</feature>
<sequence length="367" mass="40752">MTLTEATFRPTEARRKKPGTAQAGHASDYTDLAKQIKAMGLLERRPIWYAIRCTLLIAAYALGFVLLFAVGPSWWQIAVGVYFSIVFTQSAFLAHDSAHRQMFESGKRNEWFSRVVGNLFVGLSYGWWMNKHSRHHANPNTVGKDGDITPGAIAFVKEDAAVRTGAARWLTAKQGYYFFPILMLSGIDLHVSAVKSVLRGDGIKHRWVEGSLLAVRLIGFPVLVFIALGPVFGTAFMLAQLFTFGLYMGGSFAPNHKGMPIIAEDQKVDYLRRQVLTSRNISGRYGIATAMGGLNYQIEHHLFPNMPSINLRKARPVVIAYCEKLGVPYTETTLVRSYAIVVRYLHRVGIGSADPFECPAAASYRTA</sequence>
<keyword evidence="2" id="KW-1133">Transmembrane helix</keyword>
<keyword evidence="5" id="KW-1185">Reference proteome</keyword>
<dbReference type="InterPro" id="IPR005804">
    <property type="entry name" value="FA_desaturase_dom"/>
</dbReference>
<evidence type="ECO:0000256" key="1">
    <source>
        <dbReference type="SAM" id="MobiDB-lite"/>
    </source>
</evidence>
<keyword evidence="2" id="KW-0812">Transmembrane</keyword>
<gene>
    <name evidence="4" type="ORF">DDQ50_13715</name>
</gene>
<keyword evidence="2" id="KW-0472">Membrane</keyword>
<feature type="transmembrane region" description="Helical" evidence="2">
    <location>
        <begin position="111"/>
        <end position="128"/>
    </location>
</feature>
<feature type="transmembrane region" description="Helical" evidence="2">
    <location>
        <begin position="47"/>
        <end position="68"/>
    </location>
</feature>
<organism evidence="4 5">
    <name type="scientific">Amnibacterium flavum</name>
    <dbReference type="NCBI Taxonomy" id="2173173"/>
    <lineage>
        <taxon>Bacteria</taxon>
        <taxon>Bacillati</taxon>
        <taxon>Actinomycetota</taxon>
        <taxon>Actinomycetes</taxon>
        <taxon>Micrococcales</taxon>
        <taxon>Microbacteriaceae</taxon>
        <taxon>Amnibacterium</taxon>
    </lineage>
</organism>
<accession>A0A2V1HQ26</accession>
<evidence type="ECO:0000313" key="4">
    <source>
        <dbReference type="EMBL" id="PVZ94733.1"/>
    </source>
</evidence>